<dbReference type="GeneID" id="8199136"/>
<dbReference type="FunCoup" id="C4R1V2">
    <property type="interactions" value="41"/>
</dbReference>
<dbReference type="OMA" id="KCSHENC"/>
<keyword evidence="17" id="KW-1185">Reference proteome</keyword>
<feature type="domain" description="C2H2-type" evidence="15">
    <location>
        <begin position="31"/>
        <end position="60"/>
    </location>
</feature>
<evidence type="ECO:0000256" key="10">
    <source>
        <dbReference type="ARBA" id="ARBA00023163"/>
    </source>
</evidence>
<evidence type="ECO:0000256" key="1">
    <source>
        <dbReference type="ARBA" id="ARBA00003767"/>
    </source>
</evidence>
<comment type="function">
    <text evidence="1">May be involved in transcriptional regulation.</text>
</comment>
<dbReference type="PROSITE" id="PS00028">
    <property type="entry name" value="ZINC_FINGER_C2H2_1"/>
    <property type="match status" value="7"/>
</dbReference>
<dbReference type="FunFam" id="3.30.160.60:FF:000771">
    <property type="entry name" value="zinc finger protein 648"/>
    <property type="match status" value="1"/>
</dbReference>
<evidence type="ECO:0000256" key="6">
    <source>
        <dbReference type="ARBA" id="ARBA00022771"/>
    </source>
</evidence>
<evidence type="ECO:0000313" key="17">
    <source>
        <dbReference type="Proteomes" id="UP000000314"/>
    </source>
</evidence>
<dbReference type="InterPro" id="IPR050331">
    <property type="entry name" value="Zinc_finger"/>
</dbReference>
<dbReference type="FunFam" id="3.30.160.60:FF:000340">
    <property type="entry name" value="zinc finger protein 473 isoform X1"/>
    <property type="match status" value="1"/>
</dbReference>
<keyword evidence="9" id="KW-0238">DNA-binding</keyword>
<keyword evidence="7" id="KW-0862">Zinc</keyword>
<dbReference type="Gene3D" id="3.30.160.60">
    <property type="entry name" value="Classic Zinc Finger"/>
    <property type="match status" value="6"/>
</dbReference>
<dbReference type="AlphaFoldDB" id="C4R1V2"/>
<keyword evidence="11" id="KW-0539">Nucleus</keyword>
<dbReference type="InterPro" id="IPR036236">
    <property type="entry name" value="Znf_C2H2_sf"/>
</dbReference>
<evidence type="ECO:0000256" key="5">
    <source>
        <dbReference type="ARBA" id="ARBA00022737"/>
    </source>
</evidence>
<evidence type="ECO:0000256" key="14">
    <source>
        <dbReference type="PROSITE-ProRule" id="PRU00042"/>
    </source>
</evidence>
<feature type="domain" description="C2H2-type" evidence="15">
    <location>
        <begin position="87"/>
        <end position="117"/>
    </location>
</feature>
<evidence type="ECO:0000256" key="3">
    <source>
        <dbReference type="ARBA" id="ARBA00006991"/>
    </source>
</evidence>
<dbReference type="OrthoDB" id="4748970at2759"/>
<evidence type="ECO:0000313" key="16">
    <source>
        <dbReference type="EMBL" id="CAY69476.1"/>
    </source>
</evidence>
<dbReference type="PROSITE" id="PS50157">
    <property type="entry name" value="ZINC_FINGER_C2H2_2"/>
    <property type="match status" value="7"/>
</dbReference>
<dbReference type="EMBL" id="FN392320">
    <property type="protein sequence ID" value="CAY69476.1"/>
    <property type="molecule type" value="Genomic_DNA"/>
</dbReference>
<dbReference type="RefSeq" id="XP_002491756.1">
    <property type="nucleotide sequence ID" value="XM_002491711.1"/>
</dbReference>
<dbReference type="SMART" id="SM00355">
    <property type="entry name" value="ZnF_C2H2"/>
    <property type="match status" value="8"/>
</dbReference>
<dbReference type="SMR" id="C4R1V2"/>
<evidence type="ECO:0000259" key="15">
    <source>
        <dbReference type="PROSITE" id="PS50157"/>
    </source>
</evidence>
<dbReference type="HOGENOM" id="CLU_044102_0_0_1"/>
<accession>C4R1V2</accession>
<evidence type="ECO:0000256" key="7">
    <source>
        <dbReference type="ARBA" id="ARBA00022833"/>
    </source>
</evidence>
<evidence type="ECO:0000256" key="13">
    <source>
        <dbReference type="ARBA" id="ARBA00039490"/>
    </source>
</evidence>
<dbReference type="SUPFAM" id="SSF57667">
    <property type="entry name" value="beta-beta-alpha zinc fingers"/>
    <property type="match status" value="4"/>
</dbReference>
<comment type="similarity">
    <text evidence="3">Belongs to the krueppel C2H2-type zinc-finger protein family.</text>
</comment>
<evidence type="ECO:0000256" key="12">
    <source>
        <dbReference type="ARBA" id="ARBA00038089"/>
    </source>
</evidence>
<dbReference type="eggNOG" id="KOG1721">
    <property type="taxonomic scope" value="Eukaryota"/>
</dbReference>
<organism evidence="16 17">
    <name type="scientific">Komagataella phaffii (strain GS115 / ATCC 20864)</name>
    <name type="common">Yeast</name>
    <name type="synonym">Pichia pastoris</name>
    <dbReference type="NCBI Taxonomy" id="644223"/>
    <lineage>
        <taxon>Eukaryota</taxon>
        <taxon>Fungi</taxon>
        <taxon>Dikarya</taxon>
        <taxon>Ascomycota</taxon>
        <taxon>Saccharomycotina</taxon>
        <taxon>Pichiomycetes</taxon>
        <taxon>Pichiales</taxon>
        <taxon>Pichiaceae</taxon>
        <taxon>Komagataella</taxon>
    </lineage>
</organism>
<dbReference type="KEGG" id="ppa:PAS_chr2-2_0433"/>
<feature type="domain" description="C2H2-type" evidence="15">
    <location>
        <begin position="148"/>
        <end position="178"/>
    </location>
</feature>
<dbReference type="InterPro" id="IPR013087">
    <property type="entry name" value="Znf_C2H2_type"/>
</dbReference>
<feature type="domain" description="C2H2-type" evidence="15">
    <location>
        <begin position="3"/>
        <end position="30"/>
    </location>
</feature>
<feature type="domain" description="C2H2-type" evidence="15">
    <location>
        <begin position="61"/>
        <end position="83"/>
    </location>
</feature>
<dbReference type="PANTHER" id="PTHR16515:SF49">
    <property type="entry name" value="GASTRULA ZINC FINGER PROTEIN XLCGF49.1-LIKE-RELATED"/>
    <property type="match status" value="1"/>
</dbReference>
<dbReference type="Pfam" id="PF00096">
    <property type="entry name" value="zf-C2H2"/>
    <property type="match status" value="3"/>
</dbReference>
<dbReference type="PANTHER" id="PTHR16515">
    <property type="entry name" value="PR DOMAIN ZINC FINGER PROTEIN"/>
    <property type="match status" value="1"/>
</dbReference>
<protein>
    <recommendedName>
        <fullName evidence="13">pH-response transcription factor pacC/RIM101</fullName>
    </recommendedName>
</protein>
<keyword evidence="10" id="KW-0804">Transcription</keyword>
<dbReference type="Proteomes" id="UP000000314">
    <property type="component" value="Chromosome 2"/>
</dbReference>
<comment type="similarity">
    <text evidence="12">Belongs to the pacC/RIM101 family.</text>
</comment>
<dbReference type="GO" id="GO:0010468">
    <property type="term" value="P:regulation of gene expression"/>
    <property type="evidence" value="ECO:0007669"/>
    <property type="project" value="TreeGrafter"/>
</dbReference>
<reference evidence="16 17" key="1">
    <citation type="journal article" date="2009" name="Nat. Biotechnol.">
        <title>Genome sequence of the recombinant protein production host Pichia pastoris.</title>
        <authorList>
            <person name="De Schutter K."/>
            <person name="Lin Y.C."/>
            <person name="Tiels P."/>
            <person name="Van Hecke A."/>
            <person name="Glinka S."/>
            <person name="Weber-Lehmann J."/>
            <person name="Rouze P."/>
            <person name="Van de Peer Y."/>
            <person name="Callewaert N."/>
        </authorList>
    </citation>
    <scope>NUCLEOTIDE SEQUENCE [LARGE SCALE GENOMIC DNA]</scope>
    <source>
        <strain evidence="17">GS115 / ATCC 20864</strain>
    </source>
</reference>
<feature type="domain" description="C2H2-type" evidence="15">
    <location>
        <begin position="312"/>
        <end position="341"/>
    </location>
</feature>
<evidence type="ECO:0000256" key="8">
    <source>
        <dbReference type="ARBA" id="ARBA00023015"/>
    </source>
</evidence>
<evidence type="ECO:0000256" key="11">
    <source>
        <dbReference type="ARBA" id="ARBA00023242"/>
    </source>
</evidence>
<dbReference type="GO" id="GO:0008270">
    <property type="term" value="F:zinc ion binding"/>
    <property type="evidence" value="ECO:0007669"/>
    <property type="project" value="UniProtKB-KW"/>
</dbReference>
<evidence type="ECO:0000256" key="9">
    <source>
        <dbReference type="ARBA" id="ARBA00023125"/>
    </source>
</evidence>
<feature type="domain" description="C2H2-type" evidence="15">
    <location>
        <begin position="117"/>
        <end position="144"/>
    </location>
</feature>
<evidence type="ECO:0000256" key="2">
    <source>
        <dbReference type="ARBA" id="ARBA00004123"/>
    </source>
</evidence>
<dbReference type="GO" id="GO:0003677">
    <property type="term" value="F:DNA binding"/>
    <property type="evidence" value="ECO:0007669"/>
    <property type="project" value="UniProtKB-KW"/>
</dbReference>
<name>C4R1V2_KOMPG</name>
<dbReference type="STRING" id="644223.C4R1V2"/>
<keyword evidence="4" id="KW-0479">Metal-binding</keyword>
<evidence type="ECO:0000256" key="4">
    <source>
        <dbReference type="ARBA" id="ARBA00022723"/>
    </source>
</evidence>
<sequence length="359" mass="42594">MLYQCLECDKTYKKPSLLAQHARSHTNNRPFSCLLCKETFLRKDHLKRHALKHLPNDDKPFQCKLCKKGFNLSQHLSRHEKTHVPTFQCTFADCNETFSWPQSLKAHIKWVHHKDEQKCHFCSKRFTRKDRLSLHVDRHHGDQVVNRFSCTHQGCFQSFKDCHKLREHETQAHGDETFSFTFSKPYRYSCLRDPTNSDEVPPIMNAWRCRNCDSNVFSEKEHLLNHYNKVHNYVPYWLAVEDTAVLVPTRRIVVGKEFAFPEDDKITGEILTQRMNLEAHIVRQHRSNQLMNITSGNHLSTLIASNYDVRPIRCTFKHCNRCFRRQYDLRRHLKWHYYYKERMGISLGQAESSSDTANS</sequence>
<comment type="subcellular location">
    <subcellularLocation>
        <location evidence="2">Nucleus</location>
    </subcellularLocation>
</comment>
<dbReference type="GO" id="GO:0005634">
    <property type="term" value="C:nucleus"/>
    <property type="evidence" value="ECO:0007669"/>
    <property type="project" value="UniProtKB-SubCell"/>
</dbReference>
<keyword evidence="8" id="KW-0805">Transcription regulation</keyword>
<dbReference type="InParanoid" id="C4R1V2"/>
<keyword evidence="5" id="KW-0677">Repeat</keyword>
<proteinExistence type="inferred from homology"/>
<keyword evidence="6 14" id="KW-0863">Zinc-finger</keyword>
<gene>
    <name evidence="16" type="ordered locus">PAS_chr2-2_0433</name>
</gene>